<keyword evidence="1" id="KW-1133">Transmembrane helix</keyword>
<dbReference type="RefSeq" id="WP_032598799.1">
    <property type="nucleotide sequence ID" value="NZ_JGDS01000062.1"/>
</dbReference>
<comment type="caution">
    <text evidence="2">The sequence shown here is derived from an EMBL/GenBank/DDBJ whole genome shotgun (WGS) entry which is preliminary data.</text>
</comment>
<dbReference type="Proteomes" id="UP000020938">
    <property type="component" value="Unassembled WGS sequence"/>
</dbReference>
<protein>
    <submittedName>
        <fullName evidence="2">Uncharacterized protein</fullName>
    </submittedName>
</protein>
<gene>
    <name evidence="2" type="ORF">M123_3639</name>
</gene>
<keyword evidence="1" id="KW-0472">Membrane</keyword>
<feature type="transmembrane region" description="Helical" evidence="1">
    <location>
        <begin position="68"/>
        <end position="90"/>
    </location>
</feature>
<dbReference type="AlphaFoldDB" id="A0A016BT20"/>
<dbReference type="PATRIC" id="fig|1339314.3.peg.3791"/>
<evidence type="ECO:0000313" key="3">
    <source>
        <dbReference type="Proteomes" id="UP000020938"/>
    </source>
</evidence>
<evidence type="ECO:0000256" key="1">
    <source>
        <dbReference type="SAM" id="Phobius"/>
    </source>
</evidence>
<reference evidence="2 3" key="1">
    <citation type="submission" date="2014-02" db="EMBL/GenBank/DDBJ databases">
        <authorList>
            <person name="Sears C."/>
            <person name="Carroll K."/>
            <person name="Sack B.R."/>
            <person name="Qadri F."/>
            <person name="Myers L.L."/>
            <person name="Chung G.-T."/>
            <person name="Escheverria P."/>
            <person name="Fraser C.M."/>
            <person name="Sadzewicz L."/>
            <person name="Shefchek K.A."/>
            <person name="Tallon L."/>
            <person name="Das S.P."/>
            <person name="Daugherty S."/>
            <person name="Mongodin E.F."/>
        </authorList>
    </citation>
    <scope>NUCLEOTIDE SEQUENCE [LARGE SCALE GENOMIC DNA]</scope>
    <source>
        <strain evidence="2 3">3976T8</strain>
    </source>
</reference>
<evidence type="ECO:0000313" key="2">
    <source>
        <dbReference type="EMBL" id="EXZ71947.1"/>
    </source>
</evidence>
<proteinExistence type="predicted"/>
<sequence>MSFSGFVFDMIRRNKENRDLLTLRRERMKDLQGKMYRKGTLQNPNVTLEELEKIEKATREKEKAETQYYLCATLIFLTVTAILALILWWIL</sequence>
<keyword evidence="1" id="KW-0812">Transmembrane</keyword>
<name>A0A016BT20_BACFG</name>
<dbReference type="EMBL" id="JGDS01000062">
    <property type="protein sequence ID" value="EXZ71947.1"/>
    <property type="molecule type" value="Genomic_DNA"/>
</dbReference>
<accession>A0A016BT20</accession>
<organism evidence="2 3">
    <name type="scientific">Bacteroides fragilis str. 3976T8</name>
    <dbReference type="NCBI Taxonomy" id="1339314"/>
    <lineage>
        <taxon>Bacteria</taxon>
        <taxon>Pseudomonadati</taxon>
        <taxon>Bacteroidota</taxon>
        <taxon>Bacteroidia</taxon>
        <taxon>Bacteroidales</taxon>
        <taxon>Bacteroidaceae</taxon>
        <taxon>Bacteroides</taxon>
    </lineage>
</organism>